<accession>A0A168K1K2</accession>
<dbReference type="AlphaFoldDB" id="A0A168K1K2"/>
<dbReference type="VEuPathDB" id="FungiDB:MUCCIDRAFT_82261"/>
<gene>
    <name evidence="2" type="ORF">MUCCIDRAFT_82261</name>
</gene>
<evidence type="ECO:0000313" key="2">
    <source>
        <dbReference type="EMBL" id="OAD01878.1"/>
    </source>
</evidence>
<dbReference type="EMBL" id="AMYB01000005">
    <property type="protein sequence ID" value="OAD01878.1"/>
    <property type="molecule type" value="Genomic_DNA"/>
</dbReference>
<protein>
    <submittedName>
        <fullName evidence="2">Uncharacterized protein</fullName>
    </submittedName>
</protein>
<sequence>MESVEKKKHIFLFLLFFFCFSTSSPFFDNILVTVQPVGGGPNDNFEVDVELLKGQLQGAVGSFIEDSLPTIWNTRSSVIDRASLSQFIEKTTSEYCTITTDNTLTNTCIEKNANQIVTRVDQYIQNHVKHILTSIVMEDLPPLFQTTQSHVNGILAHFNHYLVKSRDRKPFKDAAATQNTIVIQQNLENSVELITYLEMTVNSYHQSLGDASHSSLQKFTSLARVN</sequence>
<reference evidence="2 3" key="1">
    <citation type="submission" date="2015-06" db="EMBL/GenBank/DDBJ databases">
        <title>Expansion of signal transduction pathways in fungi by whole-genome duplication.</title>
        <authorList>
            <consortium name="DOE Joint Genome Institute"/>
            <person name="Corrochano L.M."/>
            <person name="Kuo A."/>
            <person name="Marcet-Houben M."/>
            <person name="Polaino S."/>
            <person name="Salamov A."/>
            <person name="Villalobos J.M."/>
            <person name="Alvarez M.I."/>
            <person name="Avalos J."/>
            <person name="Benito E.P."/>
            <person name="Benoit I."/>
            <person name="Burger G."/>
            <person name="Camino L.P."/>
            <person name="Canovas D."/>
            <person name="Cerda-Olmedo E."/>
            <person name="Cheng J.-F."/>
            <person name="Dominguez A."/>
            <person name="Elias M."/>
            <person name="Eslava A.P."/>
            <person name="Glaser F."/>
            <person name="Grimwood J."/>
            <person name="Gutierrez G."/>
            <person name="Heitman J."/>
            <person name="Henrissat B."/>
            <person name="Iturriaga E.A."/>
            <person name="Lang B.F."/>
            <person name="Lavin J.L."/>
            <person name="Lee S."/>
            <person name="Li W."/>
            <person name="Lindquist E."/>
            <person name="Lopez-Garcia S."/>
            <person name="Luque E.M."/>
            <person name="Marcos A.T."/>
            <person name="Martin J."/>
            <person name="Mccluskey K."/>
            <person name="Medina H.R."/>
            <person name="Miralles-Duran A."/>
            <person name="Miyazaki A."/>
            <person name="Munoz-Torres E."/>
            <person name="Oguiza J.A."/>
            <person name="Ohm R."/>
            <person name="Olmedo M."/>
            <person name="Orejas M."/>
            <person name="Ortiz-Castellanos L."/>
            <person name="Pisabarro A.G."/>
            <person name="Rodriguez-Romero J."/>
            <person name="Ruiz-Herrera J."/>
            <person name="Ruiz-Vazquez R."/>
            <person name="Sanz C."/>
            <person name="Schackwitz W."/>
            <person name="Schmutz J."/>
            <person name="Shahriari M."/>
            <person name="Shelest E."/>
            <person name="Silva-Franco F."/>
            <person name="Soanes D."/>
            <person name="Syed K."/>
            <person name="Tagua V.G."/>
            <person name="Talbot N.J."/>
            <person name="Thon M."/>
            <person name="De Vries R.P."/>
            <person name="Wiebenga A."/>
            <person name="Yadav J.S."/>
            <person name="Braun E.L."/>
            <person name="Baker S."/>
            <person name="Garre V."/>
            <person name="Horwitz B."/>
            <person name="Torres-Martinez S."/>
            <person name="Idnurm A."/>
            <person name="Herrera-Estrella A."/>
            <person name="Gabaldon T."/>
            <person name="Grigoriev I.V."/>
        </authorList>
    </citation>
    <scope>NUCLEOTIDE SEQUENCE [LARGE SCALE GENOMIC DNA]</scope>
    <source>
        <strain evidence="2 3">CBS 277.49</strain>
    </source>
</reference>
<keyword evidence="3" id="KW-1185">Reference proteome</keyword>
<feature type="signal peptide" evidence="1">
    <location>
        <begin position="1"/>
        <end position="23"/>
    </location>
</feature>
<name>A0A168K1K2_MUCCL</name>
<comment type="caution">
    <text evidence="2">The sequence shown here is derived from an EMBL/GenBank/DDBJ whole genome shotgun (WGS) entry which is preliminary data.</text>
</comment>
<organism evidence="2 3">
    <name type="scientific">Mucor lusitanicus CBS 277.49</name>
    <dbReference type="NCBI Taxonomy" id="747725"/>
    <lineage>
        <taxon>Eukaryota</taxon>
        <taxon>Fungi</taxon>
        <taxon>Fungi incertae sedis</taxon>
        <taxon>Mucoromycota</taxon>
        <taxon>Mucoromycotina</taxon>
        <taxon>Mucoromycetes</taxon>
        <taxon>Mucorales</taxon>
        <taxon>Mucorineae</taxon>
        <taxon>Mucoraceae</taxon>
        <taxon>Mucor</taxon>
    </lineage>
</organism>
<keyword evidence="1" id="KW-0732">Signal</keyword>
<dbReference type="OrthoDB" id="2265959at2759"/>
<evidence type="ECO:0000256" key="1">
    <source>
        <dbReference type="SAM" id="SignalP"/>
    </source>
</evidence>
<evidence type="ECO:0000313" key="3">
    <source>
        <dbReference type="Proteomes" id="UP000077051"/>
    </source>
</evidence>
<dbReference type="Proteomes" id="UP000077051">
    <property type="component" value="Unassembled WGS sequence"/>
</dbReference>
<proteinExistence type="predicted"/>
<feature type="chain" id="PRO_5007898297" evidence="1">
    <location>
        <begin position="24"/>
        <end position="226"/>
    </location>
</feature>